<dbReference type="EC" id="3.5.4.16" evidence="5"/>
<sequence>MSVTSETAPPVIEDEGRPLRIKPAPASIDVDAAERAVLDLLKALGRDPFSPHLAGTPRRVAAAFAEMLTPEPFEATSFENDGTYDGLVLVKDIPLRSLCEHHLLPFTGVAHVAYLPGDRLIGLSKLARIVEHFSSDFQVQERLTTQVASWLDEHLEPKGVGVVIEAEHLCMSLRGVRVQGSRTVTSSVKGILRSDFRSRQEFLDLVLGHR</sequence>
<accession>A0ABQ5MYV2</accession>
<evidence type="ECO:0000313" key="7">
    <source>
        <dbReference type="EMBL" id="GLB69170.1"/>
    </source>
</evidence>
<dbReference type="EMBL" id="BRVS01000027">
    <property type="protein sequence ID" value="GLB69170.1"/>
    <property type="molecule type" value="Genomic_DNA"/>
</dbReference>
<gene>
    <name evidence="7" type="primary">folE_2</name>
    <name evidence="5" type="synonym">folE</name>
    <name evidence="7" type="ORF">AHIS1636_36130</name>
</gene>
<organism evidence="7 8">
    <name type="scientific">Arthrobacter mangrovi</name>
    <dbReference type="NCBI Taxonomy" id="2966350"/>
    <lineage>
        <taxon>Bacteria</taxon>
        <taxon>Bacillati</taxon>
        <taxon>Actinomycetota</taxon>
        <taxon>Actinomycetes</taxon>
        <taxon>Micrococcales</taxon>
        <taxon>Micrococcaceae</taxon>
        <taxon>Arthrobacter</taxon>
    </lineage>
</organism>
<protein>
    <recommendedName>
        <fullName evidence="5">GTP cyclohydrolase 1</fullName>
        <ecNumber evidence="5">3.5.4.16</ecNumber>
    </recommendedName>
    <alternativeName>
        <fullName evidence="5">GTP cyclohydrolase I</fullName>
        <shortName evidence="5">GTP-CH-I</shortName>
    </alternativeName>
</protein>
<keyword evidence="5" id="KW-0479">Metal-binding</keyword>
<dbReference type="Pfam" id="PF01227">
    <property type="entry name" value="GTP_cyclohydroI"/>
    <property type="match status" value="1"/>
</dbReference>
<keyword evidence="5" id="KW-0342">GTP-binding</keyword>
<comment type="subunit">
    <text evidence="5">Homopolymer.</text>
</comment>
<comment type="caution">
    <text evidence="7">The sequence shown here is derived from an EMBL/GenBank/DDBJ whole genome shotgun (WGS) entry which is preliminary data.</text>
</comment>
<dbReference type="HAMAP" id="MF_00223">
    <property type="entry name" value="FolE"/>
    <property type="match status" value="1"/>
</dbReference>
<comment type="catalytic activity">
    <reaction evidence="1 5">
        <text>GTP + H2O = 7,8-dihydroneopterin 3'-triphosphate + formate + H(+)</text>
        <dbReference type="Rhea" id="RHEA:17473"/>
        <dbReference type="ChEBI" id="CHEBI:15377"/>
        <dbReference type="ChEBI" id="CHEBI:15378"/>
        <dbReference type="ChEBI" id="CHEBI:15740"/>
        <dbReference type="ChEBI" id="CHEBI:37565"/>
        <dbReference type="ChEBI" id="CHEBI:58462"/>
        <dbReference type="EC" id="3.5.4.16"/>
    </reaction>
</comment>
<keyword evidence="4 5" id="KW-0378">Hydrolase</keyword>
<evidence type="ECO:0000256" key="4">
    <source>
        <dbReference type="ARBA" id="ARBA00022801"/>
    </source>
</evidence>
<dbReference type="NCBIfam" id="NF006826">
    <property type="entry name" value="PRK09347.1-3"/>
    <property type="match status" value="1"/>
</dbReference>
<evidence type="ECO:0000256" key="5">
    <source>
        <dbReference type="HAMAP-Rule" id="MF_00223"/>
    </source>
</evidence>
<dbReference type="InterPro" id="IPR018234">
    <property type="entry name" value="GTP_CycHdrlase_I_CS"/>
</dbReference>
<dbReference type="Gene3D" id="3.30.1130.10">
    <property type="match status" value="1"/>
</dbReference>
<evidence type="ECO:0000313" key="8">
    <source>
        <dbReference type="Proteomes" id="UP001209654"/>
    </source>
</evidence>
<name>A0ABQ5MYV2_9MICC</name>
<dbReference type="PANTHER" id="PTHR11109:SF7">
    <property type="entry name" value="GTP CYCLOHYDROLASE 1"/>
    <property type="match status" value="1"/>
</dbReference>
<comment type="pathway">
    <text evidence="2 5">Cofactor biosynthesis; 7,8-dihydroneopterin triphosphate biosynthesis; 7,8-dihydroneopterin triphosphate from GTP: step 1/1.</text>
</comment>
<keyword evidence="8" id="KW-1185">Reference proteome</keyword>
<keyword evidence="5" id="KW-0862">Zinc</keyword>
<dbReference type="InterPro" id="IPR043134">
    <property type="entry name" value="GTP-CH-I_N"/>
</dbReference>
<keyword evidence="3 5" id="KW-0554">One-carbon metabolism</keyword>
<dbReference type="Proteomes" id="UP001209654">
    <property type="component" value="Unassembled WGS sequence"/>
</dbReference>
<evidence type="ECO:0000256" key="3">
    <source>
        <dbReference type="ARBA" id="ARBA00022563"/>
    </source>
</evidence>
<dbReference type="InterPro" id="IPR001474">
    <property type="entry name" value="GTP_CycHdrlase_I"/>
</dbReference>
<proteinExistence type="inferred from homology"/>
<reference evidence="7 8" key="1">
    <citation type="journal article" date="2023" name="Int. J. Syst. Evol. Microbiol.">
        <title>Arthrobacter mangrovi sp. nov., an actinobacterium isolated from the rhizosphere of a mangrove.</title>
        <authorList>
            <person name="Hamada M."/>
            <person name="Saitou S."/>
            <person name="Enomoto N."/>
            <person name="Nanri K."/>
            <person name="Hidaka K."/>
            <person name="Miura T."/>
            <person name="Tamura T."/>
        </authorList>
    </citation>
    <scope>NUCLEOTIDE SEQUENCE [LARGE SCALE GENOMIC DNA]</scope>
    <source>
        <strain evidence="7 8">NBRC 112813</strain>
    </source>
</reference>
<feature type="binding site" evidence="5">
    <location>
        <position position="102"/>
    </location>
    <ligand>
        <name>Zn(2+)</name>
        <dbReference type="ChEBI" id="CHEBI:29105"/>
    </ligand>
</feature>
<dbReference type="InterPro" id="IPR043133">
    <property type="entry name" value="GTP-CH-I_C/QueF"/>
</dbReference>
<dbReference type="Gene3D" id="1.10.286.10">
    <property type="match status" value="1"/>
</dbReference>
<dbReference type="RefSeq" id="WP_264797257.1">
    <property type="nucleotide sequence ID" value="NZ_BRVS01000027.1"/>
</dbReference>
<evidence type="ECO:0000259" key="6">
    <source>
        <dbReference type="Pfam" id="PF01227"/>
    </source>
</evidence>
<dbReference type="SUPFAM" id="SSF55620">
    <property type="entry name" value="Tetrahydrobiopterin biosynthesis enzymes-like"/>
    <property type="match status" value="1"/>
</dbReference>
<dbReference type="PANTHER" id="PTHR11109">
    <property type="entry name" value="GTP CYCLOHYDROLASE I"/>
    <property type="match status" value="1"/>
</dbReference>
<dbReference type="NCBIfam" id="NF006825">
    <property type="entry name" value="PRK09347.1-2"/>
    <property type="match status" value="1"/>
</dbReference>
<evidence type="ECO:0000256" key="2">
    <source>
        <dbReference type="ARBA" id="ARBA00005080"/>
    </source>
</evidence>
<dbReference type="PROSITE" id="PS00859">
    <property type="entry name" value="GTP_CYCLOHYDROL_1_1"/>
    <property type="match status" value="1"/>
</dbReference>
<feature type="binding site" evidence="5">
    <location>
        <position position="170"/>
    </location>
    <ligand>
        <name>Zn(2+)</name>
        <dbReference type="ChEBI" id="CHEBI:29105"/>
    </ligand>
</feature>
<feature type="domain" description="GTP cyclohydrolase I" evidence="6">
    <location>
        <begin position="34"/>
        <end position="206"/>
    </location>
</feature>
<feature type="binding site" evidence="5">
    <location>
        <position position="99"/>
    </location>
    <ligand>
        <name>Zn(2+)</name>
        <dbReference type="ChEBI" id="CHEBI:29105"/>
    </ligand>
</feature>
<dbReference type="NCBIfam" id="TIGR00063">
    <property type="entry name" value="folE"/>
    <property type="match status" value="1"/>
</dbReference>
<keyword evidence="5" id="KW-0547">Nucleotide-binding</keyword>
<evidence type="ECO:0000256" key="1">
    <source>
        <dbReference type="ARBA" id="ARBA00001052"/>
    </source>
</evidence>
<comment type="similarity">
    <text evidence="5">Belongs to the GTP cyclohydrolase I family.</text>
</comment>
<dbReference type="InterPro" id="IPR020602">
    <property type="entry name" value="GTP_CycHdrlase_I_dom"/>
</dbReference>